<comment type="function">
    <text evidence="8">Methylates the carboxyl group of the C-terminal leucine residue of protein phosphatase 2A catalytic subunits to form alpha-leucine ester residues.</text>
</comment>
<keyword evidence="7 8" id="KW-0949">S-adenosyl-L-methionine</keyword>
<evidence type="ECO:0000256" key="5">
    <source>
        <dbReference type="ARBA" id="ARBA00022603"/>
    </source>
</evidence>
<dbReference type="PANTHER" id="PTHR13600">
    <property type="entry name" value="LEUCINE CARBOXYL METHYLTRANSFERASE"/>
    <property type="match status" value="1"/>
</dbReference>
<sequence length="392" mass="45555">MSIDIDDAVRQTDFDALSSRLSCYLKGYTPQDNLILDLIPLIIYYQLISCQSEFKRFALSRKLKSLFFNIFPSNLLDINKILNFNNNEILSKINKFTPLKSPMINRGTYLRTTSITKNILNFCNKNKNLNKIQIISLGSGNDTRPFYILPKFENLSYFELDFQFTTKLKKLAILSSSKLSNTLNLNSLSLSNLPHTFENILSFNPSLNSSNYHLIPCDLRKLNSILNNDQFKYIDPFVPTLIISECCICYLSKDDSNNLISFWRNHLNNAEFLIYEPIGGDSSNIPNNSNSNYGEVMIKNLICRGIEMPTLITYGTINLQIERFNKLINIKNENNKFFDCKIWCKDMKWVYDNQIDINDIDRISRLEMLDEMEELNLINSHYCMIIASWKLL</sequence>
<dbReference type="Pfam" id="PF04072">
    <property type="entry name" value="LCM"/>
    <property type="match status" value="1"/>
</dbReference>
<gene>
    <name evidence="10" type="primary">PPM1</name>
    <name evidence="10" type="ORF">C6P40_004398</name>
</gene>
<dbReference type="EMBL" id="PUHW01000059">
    <property type="protein sequence ID" value="KAG0689829.1"/>
    <property type="molecule type" value="Genomic_DNA"/>
</dbReference>
<evidence type="ECO:0000313" key="10">
    <source>
        <dbReference type="EMBL" id="KAG0689829.1"/>
    </source>
</evidence>
<dbReference type="PIRSF" id="PIRSF016305">
    <property type="entry name" value="LCM_mtfrase"/>
    <property type="match status" value="1"/>
</dbReference>
<comment type="catalytic activity">
    <reaction evidence="1 8">
        <text>[phosphatase 2A protein]-C-terminal L-leucine + S-adenosyl-L-methionine = [phosphatase 2A protein]-C-terminal L-leucine methyl ester + S-adenosyl-L-homocysteine</text>
        <dbReference type="Rhea" id="RHEA:48544"/>
        <dbReference type="Rhea" id="RHEA-COMP:12134"/>
        <dbReference type="Rhea" id="RHEA-COMP:12135"/>
        <dbReference type="ChEBI" id="CHEBI:57856"/>
        <dbReference type="ChEBI" id="CHEBI:59789"/>
        <dbReference type="ChEBI" id="CHEBI:90516"/>
        <dbReference type="ChEBI" id="CHEBI:90517"/>
        <dbReference type="EC" id="2.1.1.233"/>
    </reaction>
</comment>
<evidence type="ECO:0000256" key="2">
    <source>
        <dbReference type="ARBA" id="ARBA00010703"/>
    </source>
</evidence>
<dbReference type="AlphaFoldDB" id="A0A9P6WME9"/>
<dbReference type="InterPro" id="IPR007213">
    <property type="entry name" value="Ppm1/Ppm2/Tcmp"/>
</dbReference>
<dbReference type="Proteomes" id="UP000697127">
    <property type="component" value="Unassembled WGS sequence"/>
</dbReference>
<dbReference type="SUPFAM" id="SSF53335">
    <property type="entry name" value="S-adenosyl-L-methionine-dependent methyltransferases"/>
    <property type="match status" value="1"/>
</dbReference>
<reference evidence="10" key="1">
    <citation type="submission" date="2020-11" db="EMBL/GenBank/DDBJ databases">
        <title>Kefir isolates.</title>
        <authorList>
            <person name="Marcisauskas S."/>
            <person name="Kim Y."/>
            <person name="Blasche S."/>
        </authorList>
    </citation>
    <scope>NUCLEOTIDE SEQUENCE</scope>
    <source>
        <strain evidence="10">Olga-1</strain>
    </source>
</reference>
<dbReference type="Gene3D" id="3.40.50.150">
    <property type="entry name" value="Vaccinia Virus protein VP39"/>
    <property type="match status" value="1"/>
</dbReference>
<feature type="binding site" evidence="9">
    <location>
        <position position="245"/>
    </location>
    <ligand>
        <name>S-adenosyl-L-methionine</name>
        <dbReference type="ChEBI" id="CHEBI:59789"/>
    </ligand>
</feature>
<dbReference type="GO" id="GO:0032259">
    <property type="term" value="P:methylation"/>
    <property type="evidence" value="ECO:0007669"/>
    <property type="project" value="UniProtKB-KW"/>
</dbReference>
<proteinExistence type="inferred from homology"/>
<dbReference type="PANTHER" id="PTHR13600:SF21">
    <property type="entry name" value="LEUCINE CARBOXYL METHYLTRANSFERASE 1"/>
    <property type="match status" value="1"/>
</dbReference>
<dbReference type="GO" id="GO:0018423">
    <property type="term" value="F:protein C-terminal leucine carboxyl O-methyltransferase activity"/>
    <property type="evidence" value="ECO:0007669"/>
    <property type="project" value="UniProtKB-EC"/>
</dbReference>
<name>A0A9P6WME9_9ASCO</name>
<comment type="caution">
    <text evidence="10">The sequence shown here is derived from an EMBL/GenBank/DDBJ whole genome shotgun (WGS) entry which is preliminary data.</text>
</comment>
<feature type="binding site" evidence="9">
    <location>
        <begin position="218"/>
        <end position="219"/>
    </location>
    <ligand>
        <name>S-adenosyl-L-methionine</name>
        <dbReference type="ChEBI" id="CHEBI:59789"/>
    </ligand>
</feature>
<evidence type="ECO:0000313" key="11">
    <source>
        <dbReference type="Proteomes" id="UP000697127"/>
    </source>
</evidence>
<comment type="similarity">
    <text evidence="2 8">Belongs to the methyltransferase superfamily. LCMT family.</text>
</comment>
<feature type="binding site" evidence="9">
    <location>
        <position position="111"/>
    </location>
    <ligand>
        <name>S-adenosyl-L-methionine</name>
        <dbReference type="ChEBI" id="CHEBI:59789"/>
    </ligand>
</feature>
<keyword evidence="6 8" id="KW-0808">Transferase</keyword>
<accession>A0A9P6WME9</accession>
<evidence type="ECO:0000256" key="3">
    <source>
        <dbReference type="ARBA" id="ARBA00012834"/>
    </source>
</evidence>
<evidence type="ECO:0000256" key="6">
    <source>
        <dbReference type="ARBA" id="ARBA00022679"/>
    </source>
</evidence>
<evidence type="ECO:0000256" key="8">
    <source>
        <dbReference type="PIRNR" id="PIRNR016305"/>
    </source>
</evidence>
<evidence type="ECO:0000256" key="4">
    <source>
        <dbReference type="ARBA" id="ARBA00017497"/>
    </source>
</evidence>
<evidence type="ECO:0000256" key="1">
    <source>
        <dbReference type="ARBA" id="ARBA00000724"/>
    </source>
</evidence>
<organism evidence="10 11">
    <name type="scientific">Pichia californica</name>
    <dbReference type="NCBI Taxonomy" id="460514"/>
    <lineage>
        <taxon>Eukaryota</taxon>
        <taxon>Fungi</taxon>
        <taxon>Dikarya</taxon>
        <taxon>Ascomycota</taxon>
        <taxon>Saccharomycotina</taxon>
        <taxon>Pichiomycetes</taxon>
        <taxon>Pichiales</taxon>
        <taxon>Pichiaceae</taxon>
        <taxon>Pichia</taxon>
    </lineage>
</organism>
<protein>
    <recommendedName>
        <fullName evidence="4 8">Leucine carboxyl methyltransferase 1</fullName>
        <ecNumber evidence="3 8">2.1.1.233</ecNumber>
    </recommendedName>
</protein>
<evidence type="ECO:0000256" key="7">
    <source>
        <dbReference type="ARBA" id="ARBA00022691"/>
    </source>
</evidence>
<keyword evidence="11" id="KW-1185">Reference proteome</keyword>
<keyword evidence="5 8" id="KW-0489">Methyltransferase</keyword>
<dbReference type="EC" id="2.1.1.233" evidence="3 8"/>
<evidence type="ECO:0000256" key="9">
    <source>
        <dbReference type="PIRSR" id="PIRSR016305-1"/>
    </source>
</evidence>
<feature type="binding site" evidence="9">
    <location>
        <position position="138"/>
    </location>
    <ligand>
        <name>S-adenosyl-L-methionine</name>
        <dbReference type="ChEBI" id="CHEBI:59789"/>
    </ligand>
</feature>
<dbReference type="InterPro" id="IPR029063">
    <property type="entry name" value="SAM-dependent_MTases_sf"/>
</dbReference>
<dbReference type="InterPro" id="IPR016651">
    <property type="entry name" value="LCMT1"/>
</dbReference>